<sequence>MIDVNPEVWTTALEGYINTVIEGNKETFKNKAQTKVSDEEELFRSYCEKIFIDFFHLVDINSSMSRKIVEFDWIESYTHATKIRKSSTNSGIVKVDIKETRVSDGLDIFHMEVADGNLPIAVLFTGLLSMCELFTRKEDLNKLDLENTRLMARIWELEQIQINEAKLIAKIKHLRNKNTDNVKKSQIFVCRLK</sequence>
<evidence type="ECO:0000313" key="2">
    <source>
        <dbReference type="Proteomes" id="UP000789920"/>
    </source>
</evidence>
<dbReference type="Proteomes" id="UP000789920">
    <property type="component" value="Unassembled WGS sequence"/>
</dbReference>
<keyword evidence="2" id="KW-1185">Reference proteome</keyword>
<comment type="caution">
    <text evidence="1">The sequence shown here is derived from an EMBL/GenBank/DDBJ whole genome shotgun (WGS) entry which is preliminary data.</text>
</comment>
<dbReference type="EMBL" id="CAJVQC010001345">
    <property type="protein sequence ID" value="CAG8492648.1"/>
    <property type="molecule type" value="Genomic_DNA"/>
</dbReference>
<protein>
    <submittedName>
        <fullName evidence="1">13798_t:CDS:1</fullName>
    </submittedName>
</protein>
<evidence type="ECO:0000313" key="1">
    <source>
        <dbReference type="EMBL" id="CAG8492648.1"/>
    </source>
</evidence>
<accession>A0ACA9KTL4</accession>
<name>A0ACA9KTL4_9GLOM</name>
<reference evidence="1" key="1">
    <citation type="submission" date="2021-06" db="EMBL/GenBank/DDBJ databases">
        <authorList>
            <person name="Kallberg Y."/>
            <person name="Tangrot J."/>
            <person name="Rosling A."/>
        </authorList>
    </citation>
    <scope>NUCLEOTIDE SEQUENCE</scope>
    <source>
        <strain evidence="1">MA461A</strain>
    </source>
</reference>
<proteinExistence type="predicted"/>
<organism evidence="1 2">
    <name type="scientific">Racocetra persica</name>
    <dbReference type="NCBI Taxonomy" id="160502"/>
    <lineage>
        <taxon>Eukaryota</taxon>
        <taxon>Fungi</taxon>
        <taxon>Fungi incertae sedis</taxon>
        <taxon>Mucoromycota</taxon>
        <taxon>Glomeromycotina</taxon>
        <taxon>Glomeromycetes</taxon>
        <taxon>Diversisporales</taxon>
        <taxon>Gigasporaceae</taxon>
        <taxon>Racocetra</taxon>
    </lineage>
</organism>
<gene>
    <name evidence="1" type="ORF">RPERSI_LOCUS1460</name>
</gene>